<dbReference type="RefSeq" id="WP_213302692.1">
    <property type="nucleotide sequence ID" value="NZ_JAGYVZ010000015.1"/>
</dbReference>
<evidence type="ECO:0000313" key="2">
    <source>
        <dbReference type="EMBL" id="MBS7232524.1"/>
    </source>
</evidence>
<proteinExistence type="predicted"/>
<evidence type="ECO:0000313" key="3">
    <source>
        <dbReference type="Proteomes" id="UP000722625"/>
    </source>
</evidence>
<dbReference type="InterPro" id="IPR046020">
    <property type="entry name" value="DUF5977"/>
</dbReference>
<gene>
    <name evidence="2" type="ORF">KHA90_16015</name>
</gene>
<keyword evidence="3" id="KW-1185">Reference proteome</keyword>
<accession>A0ABS5PE16</accession>
<feature type="domain" description="DUF5977" evidence="1">
    <location>
        <begin position="1330"/>
        <end position="1395"/>
    </location>
</feature>
<dbReference type="Proteomes" id="UP000722625">
    <property type="component" value="Unassembled WGS sequence"/>
</dbReference>
<evidence type="ECO:0000259" key="1">
    <source>
        <dbReference type="Pfam" id="PF19404"/>
    </source>
</evidence>
<name>A0ABS5PE16_9FLAO</name>
<feature type="domain" description="DUF5977" evidence="1">
    <location>
        <begin position="1201"/>
        <end position="1264"/>
    </location>
</feature>
<comment type="caution">
    <text evidence="2">The sequence shown here is derived from an EMBL/GenBank/DDBJ whole genome shotgun (WGS) entry which is preliminary data.</text>
</comment>
<reference evidence="2 3" key="1">
    <citation type="journal article" date="2018" name="Int. J. Syst. Evol. Microbiol.">
        <title>Flavobacterium chryseum sp. nov. and Flavobacterium psychroterrae sp. nov., novel environmental bacteria isolated from Antarctica.</title>
        <authorList>
            <person name="Kralova S."/>
            <person name="Svec P."/>
            <person name="Busse H.J."/>
            <person name="Stankova E."/>
            <person name="Vaczi P."/>
            <person name="Sedlacek I."/>
        </authorList>
    </citation>
    <scope>NUCLEOTIDE SEQUENCE [LARGE SCALE GENOMIC DNA]</scope>
    <source>
        <strain evidence="2 3">CCM 8827</strain>
    </source>
</reference>
<dbReference type="Pfam" id="PF19404">
    <property type="entry name" value="DUF5977"/>
    <property type="match status" value="4"/>
</dbReference>
<dbReference type="EMBL" id="JAGYVZ010000015">
    <property type="protein sequence ID" value="MBS7232524.1"/>
    <property type="molecule type" value="Genomic_DNA"/>
</dbReference>
<sequence length="1546" mass="176164">MKIKFIILFILLNLNLYSQKSTEYDYNIPLPPESYQFKKRLLNNVSLYTGQPSINIPIYSINLDGVEVPISISYNTGGIKVEEDATSVGLGWSLNIGGQITRNNHGAPDERFFIHQDYSNKNTFGIGRLKTSIDPTESSEWNCNNDAEHGSRMQFYAKAFLAGNDVRNIYGNDDSRPDEFYYSFFGHSGKFMFNQELKKFITFPLDDITINYELGKLSTIPQSNFFDNFNVKLPNGYNLILGKDGTSSISQYGLTPFDQSWQLKRIISPNNKEIIYNYISANYMLYTNLGNHVSQIIVRSSREITGSSYESNITGTKEKLISEIIFPSGKMNFIYGDRLDLQTGAKKLEKIEVYDISNNLIRKIELVQSYFNSNLHLFSKDEVNKRLKLDAVKFYDTKNTVVENYNFDYYLFDKIPSKYSKAQDHWGYFNGKETNFSLFPENLLPEYHVEGSYGFNRDVDTLYTKTFSLKSIKFPEGGVKYYDYENHKCLTGATTANYFDAISDERYALKQASLTISGYALNYYYPAPNEVNMFNKVFYSEPLETSIYSTSLKSNEVNLLIRSNLPFQVPNYRNINAEFNKVEFYLQEKQGDGTYKDIKYQGTISKDEHPSGNINSYFDLGGKGSYRMKVVVTQNYLLSDSKDYNNYHNTSFILKYRDKVRDDVKVGGLRIKNIQTYTDENLNSAKYTTYFKYLNDDKITSGKMMNVPSYVESISLYVFDGIHYEPGQGGHSTQIEDQLGIRLSSSSTLPLYKTSGSNVGYTKVSQIDYDNINKTEIKEDNYFSFKEPLFSEIPLFDDRREDEPQEWHRGKLLRKVFYNDKDIVKEEAYDYYGKEVEKNRGYVDEINYELMDQNQLCTGNSYVSKHIFPLGVSFPNILKDIPKYALNSFAYDGIYAANKYTIENYAPKGLKIPYFKIYTGFDKLKSKTVKNYFTDGIVVESEEYLYNNLPYNIELTSVKSTTSKNSEILESKYFYPQDPEMASEPFAQELIAANRIGTPLNTQAFRSGNKLSEQKTVYDKSIATSNLLLPKYILENKGAAALNAVIDKKISYDLYDDKGNVLQYTQEGATPVSIVWGYNKTLPVVKIENLAYKTIPVNLINEVQTASSDKGSETNMATALAKYFYNFSIGLSNTMITTYMYKPLVGVSRIVDVTNQATYYDYDSFNRLKFVKDWQGNVLESYCYNYKGQIMDCSLNVAPVYSNVAISKSYDKYNCPLGQVGPVIFSVSAGNYTSLISQADADAQALVYLDKQGQLNANRSSYCVFMNTEISHQFNKNNCSSGAVTSAIMYLVPARKYYSYVSQAEADKQAQNDIDKNGQIYANTNGACIFKNNALSRLFTKNDCEINGIPPDAIFYVVEAGKYISKISQQDADLQALYDIEQNGQEYANVNSKCIYTYKNIEIHRSFRKNDCPPESILPDPVSYKVEAGKYISNISQEEADNLAKAELQQSGQNFANTNTVCKMINCTVVMSDSDSNMSMVWITVTAIPPSNDPITINVRIAYQYQINKIGYYSKDLILPAGQKTKTFQVPLTFIGAAELDSFTVK</sequence>
<organism evidence="2 3">
    <name type="scientific">Flavobacterium psychroterrae</name>
    <dbReference type="NCBI Taxonomy" id="2133767"/>
    <lineage>
        <taxon>Bacteria</taxon>
        <taxon>Pseudomonadati</taxon>
        <taxon>Bacteroidota</taxon>
        <taxon>Flavobacteriia</taxon>
        <taxon>Flavobacteriales</taxon>
        <taxon>Flavobacteriaceae</taxon>
        <taxon>Flavobacterium</taxon>
    </lineage>
</organism>
<feature type="domain" description="DUF5977" evidence="1">
    <location>
        <begin position="1398"/>
        <end position="1463"/>
    </location>
</feature>
<protein>
    <recommendedName>
        <fullName evidence="1">DUF5977 domain-containing protein</fullName>
    </recommendedName>
</protein>
<feature type="domain" description="DUF5977" evidence="1">
    <location>
        <begin position="1265"/>
        <end position="1329"/>
    </location>
</feature>